<sequence length="78" mass="8317">MHEVGLRIAGHLADAEPRERIKPVARQQPGRWLEAAVAEEQDGHGGGMGAHDGGIVDHLGLSDFSSPNRGHFIGSFPL</sequence>
<evidence type="ECO:0000313" key="2">
    <source>
        <dbReference type="Proteomes" id="UP000253918"/>
    </source>
</evidence>
<accession>A0A369VXQ4</accession>
<gene>
    <name evidence="1" type="ORF">DVW87_01385</name>
</gene>
<dbReference type="EMBL" id="QQNB01000001">
    <property type="protein sequence ID" value="RDE06405.1"/>
    <property type="molecule type" value="Genomic_DNA"/>
</dbReference>
<keyword evidence="2" id="KW-1185">Reference proteome</keyword>
<name>A0A369VXQ4_9SPHN</name>
<evidence type="ECO:0000313" key="1">
    <source>
        <dbReference type="EMBL" id="RDE06405.1"/>
    </source>
</evidence>
<proteinExistence type="predicted"/>
<organism evidence="1 2">
    <name type="scientific">Sphingomonas aracearum</name>
    <dbReference type="NCBI Taxonomy" id="2283317"/>
    <lineage>
        <taxon>Bacteria</taxon>
        <taxon>Pseudomonadati</taxon>
        <taxon>Pseudomonadota</taxon>
        <taxon>Alphaproteobacteria</taxon>
        <taxon>Sphingomonadales</taxon>
        <taxon>Sphingomonadaceae</taxon>
        <taxon>Sphingomonas</taxon>
    </lineage>
</organism>
<reference evidence="1 2" key="1">
    <citation type="submission" date="2018-07" db="EMBL/GenBank/DDBJ databases">
        <title>a novel species of Sphingomonas isolated from the rhizosphere soil of Araceae plant.</title>
        <authorList>
            <person name="Zhiyong W."/>
            <person name="Qinglan Z."/>
            <person name="Zhiwei F."/>
            <person name="Ding X."/>
            <person name="Gejiao W."/>
            <person name="Shixue Z."/>
        </authorList>
    </citation>
    <scope>NUCLEOTIDE SEQUENCE [LARGE SCALE GENOMIC DNA]</scope>
    <source>
        <strain evidence="1 2">WZY 27</strain>
    </source>
</reference>
<dbReference type="Proteomes" id="UP000253918">
    <property type="component" value="Unassembled WGS sequence"/>
</dbReference>
<protein>
    <submittedName>
        <fullName evidence="1">Uncharacterized protein</fullName>
    </submittedName>
</protein>
<dbReference type="AlphaFoldDB" id="A0A369VXQ4"/>
<comment type="caution">
    <text evidence="1">The sequence shown here is derived from an EMBL/GenBank/DDBJ whole genome shotgun (WGS) entry which is preliminary data.</text>
</comment>